<proteinExistence type="predicted"/>
<feature type="compositionally biased region" description="Basic and acidic residues" evidence="1">
    <location>
        <begin position="270"/>
        <end position="284"/>
    </location>
</feature>
<evidence type="ECO:0008006" key="5">
    <source>
        <dbReference type="Google" id="ProtNLM"/>
    </source>
</evidence>
<reference evidence="3 4" key="1">
    <citation type="submission" date="2019-04" db="EMBL/GenBank/DDBJ databases">
        <title>Streptomyces rhizosphaericola sp. nov., an actinobacterium isolated from the wheat rhizosphere.</title>
        <authorList>
            <person name="Vargas Hoyos H.A."/>
            <person name="Santos S.N."/>
            <person name="Genuario D.B."/>
            <person name="Melo I.S."/>
            <person name="Da Silva L.J."/>
            <person name="Da Silva F.S.P."/>
            <person name="Zucchi T.D."/>
        </authorList>
    </citation>
    <scope>NUCLEOTIDE SEQUENCE [LARGE SCALE GENOMIC DNA]</scope>
    <source>
        <strain evidence="3 4">1AS2c</strain>
    </source>
</reference>
<keyword evidence="4" id="KW-1185">Reference proteome</keyword>
<evidence type="ECO:0000313" key="4">
    <source>
        <dbReference type="Proteomes" id="UP000306274"/>
    </source>
</evidence>
<keyword evidence="2" id="KW-0732">Signal</keyword>
<comment type="caution">
    <text evidence="3">The sequence shown here is derived from an EMBL/GenBank/DDBJ whole genome shotgun (WGS) entry which is preliminary data.</text>
</comment>
<organism evidence="3 4">
    <name type="scientific">Streptomyces rhizosphaericola</name>
    <dbReference type="NCBI Taxonomy" id="2564098"/>
    <lineage>
        <taxon>Bacteria</taxon>
        <taxon>Bacillati</taxon>
        <taxon>Actinomycetota</taxon>
        <taxon>Actinomycetes</taxon>
        <taxon>Kitasatosporales</taxon>
        <taxon>Streptomycetaceae</taxon>
        <taxon>Streptomyces</taxon>
    </lineage>
</organism>
<feature type="compositionally biased region" description="Basic and acidic residues" evidence="1">
    <location>
        <begin position="393"/>
        <end position="405"/>
    </location>
</feature>
<feature type="region of interest" description="Disordered" evidence="1">
    <location>
        <begin position="270"/>
        <end position="293"/>
    </location>
</feature>
<evidence type="ECO:0000256" key="1">
    <source>
        <dbReference type="SAM" id="MobiDB-lite"/>
    </source>
</evidence>
<name>A0ABY2PM26_9ACTN</name>
<gene>
    <name evidence="3" type="ORF">E5Z02_00885</name>
</gene>
<feature type="chain" id="PRO_5045503281" description="Peptidase" evidence="2">
    <location>
        <begin position="34"/>
        <end position="546"/>
    </location>
</feature>
<dbReference type="EMBL" id="SRZK01000004">
    <property type="protein sequence ID" value="TGZ12142.1"/>
    <property type="molecule type" value="Genomic_DNA"/>
</dbReference>
<feature type="region of interest" description="Disordered" evidence="1">
    <location>
        <begin position="385"/>
        <end position="406"/>
    </location>
</feature>
<dbReference type="Proteomes" id="UP000306274">
    <property type="component" value="Unassembled WGS sequence"/>
</dbReference>
<accession>A0ABY2PM26</accession>
<dbReference type="RefSeq" id="WP_136015255.1">
    <property type="nucleotide sequence ID" value="NZ_SRZK01000004.1"/>
</dbReference>
<sequence>MIHPRPSVRVRRAALACLSGGLLLAGASSTPVAADTRPSIRLDNGTLTVDGFLDNRDSGDTRETFVSVDGAENTRGKLTVTFDASDVKDFFPASTTGLVPCDPDGDLIGECDHPHQRLSLNVPAKATAAGRSGRIRITAKVDGKVQDRAEVTVHVKDPGLVFDRAPTGFADVEPGSRLDLPGGFTNYSSYHGYRSVIVDVYFPNGLSPVEEFGNCAYAMSNTGAPRISGQDTSMSCRLTGPISPGGSYDLDLGPVEVGHQAVLLNIRYSARPEKPGAEGPEPLRGRPGKGRPLTFTERAEGATHVRSRSLPVTTSVRTTNQADFAVNHVTLKGKVGDVVDADFFFVNNGPGAVPAVFDSEENNETAPVVQLALPKGITVIKAPENCAEEPDPPTDRNTKGGKEADGPLYRCWQGRMDKSALMTPGSFEHFPFSIRLDRPGRTVNDTADSGYVLIKTELTVDEFDEDKDNNRSHISLDVKAAPRASATSTEQDTASRRATIGGAAAGVALAFAAHIPWRRRGIRSPSIGTDATGGNAAASEGPEPTP</sequence>
<feature type="region of interest" description="Disordered" evidence="1">
    <location>
        <begin position="522"/>
        <end position="546"/>
    </location>
</feature>
<evidence type="ECO:0000313" key="3">
    <source>
        <dbReference type="EMBL" id="TGZ12142.1"/>
    </source>
</evidence>
<evidence type="ECO:0000256" key="2">
    <source>
        <dbReference type="SAM" id="SignalP"/>
    </source>
</evidence>
<protein>
    <recommendedName>
        <fullName evidence="5">Peptidase</fullName>
    </recommendedName>
</protein>
<feature type="signal peptide" evidence="2">
    <location>
        <begin position="1"/>
        <end position="33"/>
    </location>
</feature>